<dbReference type="InterPro" id="IPR050680">
    <property type="entry name" value="YpeA/RimI_acetyltransf"/>
</dbReference>
<organism evidence="4 5">
    <name type="scientific">Pacificitalea manganoxidans</name>
    <dbReference type="NCBI Taxonomy" id="1411902"/>
    <lineage>
        <taxon>Bacteria</taxon>
        <taxon>Pseudomonadati</taxon>
        <taxon>Pseudomonadota</taxon>
        <taxon>Alphaproteobacteria</taxon>
        <taxon>Rhodobacterales</taxon>
        <taxon>Paracoccaceae</taxon>
        <taxon>Pacificitalea</taxon>
    </lineage>
</organism>
<dbReference type="PANTHER" id="PTHR43420:SF12">
    <property type="entry name" value="N-ACETYLTRANSFERASE DOMAIN-CONTAINING PROTEIN"/>
    <property type="match status" value="1"/>
</dbReference>
<dbReference type="Pfam" id="PF00583">
    <property type="entry name" value="Acetyltransf_1"/>
    <property type="match status" value="1"/>
</dbReference>
<protein>
    <recommendedName>
        <fullName evidence="3">N-acetyltransferase domain-containing protein</fullName>
    </recommendedName>
</protein>
<evidence type="ECO:0000259" key="3">
    <source>
        <dbReference type="PROSITE" id="PS51186"/>
    </source>
</evidence>
<evidence type="ECO:0000256" key="2">
    <source>
        <dbReference type="ARBA" id="ARBA00023315"/>
    </source>
</evidence>
<evidence type="ECO:0000313" key="4">
    <source>
        <dbReference type="EMBL" id="ATI43014.1"/>
    </source>
</evidence>
<keyword evidence="1" id="KW-0808">Transferase</keyword>
<dbReference type="GO" id="GO:0016747">
    <property type="term" value="F:acyltransferase activity, transferring groups other than amino-acyl groups"/>
    <property type="evidence" value="ECO:0007669"/>
    <property type="project" value="InterPro"/>
</dbReference>
<dbReference type="PANTHER" id="PTHR43420">
    <property type="entry name" value="ACETYLTRANSFERASE"/>
    <property type="match status" value="1"/>
</dbReference>
<name>A0A291M287_9RHOB</name>
<sequence>MTRAEPRSEALARLHAACFTVPRPWSAEEIDQVLDIAGTFVIGDGRGFAIGRAIAGEAELLTIAVDAALRGQGRGAALLERFEAESRRRAADCAFLEVTADNAAALALYRRAGWRQVGRRPNYYRAPDGGRLDALIWRRNFAACKTGVQA</sequence>
<evidence type="ECO:0000313" key="5">
    <source>
        <dbReference type="Proteomes" id="UP000219050"/>
    </source>
</evidence>
<dbReference type="Gene3D" id="3.40.630.30">
    <property type="match status" value="1"/>
</dbReference>
<proteinExistence type="predicted"/>
<reference evidence="4 5" key="1">
    <citation type="submission" date="2017-05" db="EMBL/GenBank/DDBJ databases">
        <title>Comparative genomic and metabolic analysis of manganese-oxidizing mechanisms in Celeribater manganoxidans DY25T: its adaption to the environment of polymetallic nodule.</title>
        <authorList>
            <person name="Wang X."/>
        </authorList>
    </citation>
    <scope>NUCLEOTIDE SEQUENCE [LARGE SCALE GENOMIC DNA]</scope>
    <source>
        <strain evidence="4 5">DY25</strain>
    </source>
</reference>
<dbReference type="Proteomes" id="UP000219050">
    <property type="component" value="Chromosome"/>
</dbReference>
<dbReference type="AlphaFoldDB" id="A0A291M287"/>
<keyword evidence="5" id="KW-1185">Reference proteome</keyword>
<dbReference type="KEGG" id="cmag:CBW24_14035"/>
<dbReference type="InterPro" id="IPR016181">
    <property type="entry name" value="Acyl_CoA_acyltransferase"/>
</dbReference>
<feature type="domain" description="N-acetyltransferase" evidence="3">
    <location>
        <begin position="1"/>
        <end position="142"/>
    </location>
</feature>
<dbReference type="EMBL" id="CP021404">
    <property type="protein sequence ID" value="ATI43014.1"/>
    <property type="molecule type" value="Genomic_DNA"/>
</dbReference>
<dbReference type="SUPFAM" id="SSF55729">
    <property type="entry name" value="Acyl-CoA N-acyltransferases (Nat)"/>
    <property type="match status" value="1"/>
</dbReference>
<accession>A0A291M287</accession>
<dbReference type="CDD" id="cd04301">
    <property type="entry name" value="NAT_SF"/>
    <property type="match status" value="1"/>
</dbReference>
<dbReference type="RefSeq" id="WP_088662658.1">
    <property type="nucleotide sequence ID" value="NZ_CP021404.1"/>
</dbReference>
<dbReference type="InterPro" id="IPR000182">
    <property type="entry name" value="GNAT_dom"/>
</dbReference>
<keyword evidence="2" id="KW-0012">Acyltransferase</keyword>
<dbReference type="OrthoDB" id="9804026at2"/>
<dbReference type="PROSITE" id="PS51186">
    <property type="entry name" value="GNAT"/>
    <property type="match status" value="1"/>
</dbReference>
<gene>
    <name evidence="4" type="ORF">CBW24_14035</name>
</gene>
<evidence type="ECO:0000256" key="1">
    <source>
        <dbReference type="ARBA" id="ARBA00022679"/>
    </source>
</evidence>